<dbReference type="AlphaFoldDB" id="A0A7J8FZG3"/>
<protein>
    <submittedName>
        <fullName evidence="2">Uncharacterized protein</fullName>
    </submittedName>
</protein>
<evidence type="ECO:0000256" key="1">
    <source>
        <dbReference type="SAM" id="MobiDB-lite"/>
    </source>
</evidence>
<evidence type="ECO:0000313" key="3">
    <source>
        <dbReference type="Proteomes" id="UP000550707"/>
    </source>
</evidence>
<accession>A0A7J8FZG3</accession>
<dbReference type="EMBL" id="JACASF010000010">
    <property type="protein sequence ID" value="KAF6452789.1"/>
    <property type="molecule type" value="Genomic_DNA"/>
</dbReference>
<dbReference type="InParanoid" id="A0A7J8FZG3"/>
<proteinExistence type="predicted"/>
<evidence type="ECO:0000313" key="2">
    <source>
        <dbReference type="EMBL" id="KAF6452789.1"/>
    </source>
</evidence>
<dbReference type="Proteomes" id="UP000550707">
    <property type="component" value="Unassembled WGS sequence"/>
</dbReference>
<sequence>MVSPLHVASAGTVDFPEGSPLAGSPAPPSPRPVQAAVWAPSQPRRWVRGGRTWKLPVLLGVRPRVAPCHFALGPAHTHGVRAKSHTLKGGRGARVQRAEGLFVALSPNFTYGETETQRWDHRLRDRPVIELSLLSFSYVPSTVWGAPTCNLTTVI</sequence>
<keyword evidence="3" id="KW-1185">Reference proteome</keyword>
<comment type="caution">
    <text evidence="2">The sequence shown here is derived from an EMBL/GenBank/DDBJ whole genome shotgun (WGS) entry which is preliminary data.</text>
</comment>
<reference evidence="2 3" key="1">
    <citation type="journal article" date="2020" name="Nature">
        <title>Six reference-quality genomes reveal evolution of bat adaptations.</title>
        <authorList>
            <person name="Jebb D."/>
            <person name="Huang Z."/>
            <person name="Pippel M."/>
            <person name="Hughes G.M."/>
            <person name="Lavrichenko K."/>
            <person name="Devanna P."/>
            <person name="Winkler S."/>
            <person name="Jermiin L.S."/>
            <person name="Skirmuntt E.C."/>
            <person name="Katzourakis A."/>
            <person name="Burkitt-Gray L."/>
            <person name="Ray D.A."/>
            <person name="Sullivan K.A.M."/>
            <person name="Roscito J.G."/>
            <person name="Kirilenko B.M."/>
            <person name="Davalos L.M."/>
            <person name="Corthals A.P."/>
            <person name="Power M.L."/>
            <person name="Jones G."/>
            <person name="Ransome R.D."/>
            <person name="Dechmann D.K.N."/>
            <person name="Locatelli A.G."/>
            <person name="Puechmaille S.J."/>
            <person name="Fedrigo O."/>
            <person name="Jarvis E.D."/>
            <person name="Hiller M."/>
            <person name="Vernes S.C."/>
            <person name="Myers E.W."/>
            <person name="Teeling E.C."/>
        </authorList>
    </citation>
    <scope>NUCLEOTIDE SEQUENCE [LARGE SCALE GENOMIC DNA]</scope>
    <source>
        <strain evidence="2">MMolMol1</strain>
        <tissue evidence="2">Muscle</tissue>
    </source>
</reference>
<organism evidence="2 3">
    <name type="scientific">Molossus molossus</name>
    <name type="common">Pallas' mastiff bat</name>
    <name type="synonym">Vespertilio molossus</name>
    <dbReference type="NCBI Taxonomy" id="27622"/>
    <lineage>
        <taxon>Eukaryota</taxon>
        <taxon>Metazoa</taxon>
        <taxon>Chordata</taxon>
        <taxon>Craniata</taxon>
        <taxon>Vertebrata</taxon>
        <taxon>Euteleostomi</taxon>
        <taxon>Mammalia</taxon>
        <taxon>Eutheria</taxon>
        <taxon>Laurasiatheria</taxon>
        <taxon>Chiroptera</taxon>
        <taxon>Yangochiroptera</taxon>
        <taxon>Molossidae</taxon>
        <taxon>Molossus</taxon>
    </lineage>
</organism>
<feature type="region of interest" description="Disordered" evidence="1">
    <location>
        <begin position="13"/>
        <end position="34"/>
    </location>
</feature>
<gene>
    <name evidence="2" type="ORF">HJG59_008145</name>
</gene>
<name>A0A7J8FZG3_MOLMO</name>